<name>A0AAW0LLE3_QUESU</name>
<dbReference type="Proteomes" id="UP000237347">
    <property type="component" value="Unassembled WGS sequence"/>
</dbReference>
<dbReference type="EMBL" id="PKMF04000083">
    <property type="protein sequence ID" value="KAK7851742.1"/>
    <property type="molecule type" value="Genomic_DNA"/>
</dbReference>
<reference evidence="2 3" key="1">
    <citation type="journal article" date="2018" name="Sci. Data">
        <title>The draft genome sequence of cork oak.</title>
        <authorList>
            <person name="Ramos A.M."/>
            <person name="Usie A."/>
            <person name="Barbosa P."/>
            <person name="Barros P.M."/>
            <person name="Capote T."/>
            <person name="Chaves I."/>
            <person name="Simoes F."/>
            <person name="Abreu I."/>
            <person name="Carrasquinho I."/>
            <person name="Faro C."/>
            <person name="Guimaraes J.B."/>
            <person name="Mendonca D."/>
            <person name="Nobrega F."/>
            <person name="Rodrigues L."/>
            <person name="Saibo N.J.M."/>
            <person name="Varela M.C."/>
            <person name="Egas C."/>
            <person name="Matos J."/>
            <person name="Miguel C.M."/>
            <person name="Oliveira M.M."/>
            <person name="Ricardo C.P."/>
            <person name="Goncalves S."/>
        </authorList>
    </citation>
    <scope>NUCLEOTIDE SEQUENCE [LARGE SCALE GENOMIC DNA]</scope>
    <source>
        <strain evidence="3">cv. HL8</strain>
    </source>
</reference>
<evidence type="ECO:0000256" key="1">
    <source>
        <dbReference type="SAM" id="SignalP"/>
    </source>
</evidence>
<protein>
    <submittedName>
        <fullName evidence="2">Uncharacterized protein</fullName>
    </submittedName>
</protein>
<keyword evidence="3" id="KW-1185">Reference proteome</keyword>
<feature type="chain" id="PRO_5043732272" evidence="1">
    <location>
        <begin position="18"/>
        <end position="70"/>
    </location>
</feature>
<comment type="caution">
    <text evidence="2">The sequence shown here is derived from an EMBL/GenBank/DDBJ whole genome shotgun (WGS) entry which is preliminary data.</text>
</comment>
<accession>A0AAW0LLE3</accession>
<dbReference type="AlphaFoldDB" id="A0AAW0LLE3"/>
<feature type="signal peptide" evidence="1">
    <location>
        <begin position="1"/>
        <end position="17"/>
    </location>
</feature>
<evidence type="ECO:0000313" key="2">
    <source>
        <dbReference type="EMBL" id="KAK7851742.1"/>
    </source>
</evidence>
<keyword evidence="1" id="KW-0732">Signal</keyword>
<sequence length="70" mass="8121">MHKPMLLFWAVFFIVLALYKPQTRLVDERDSIVLVAKASFEIIDEMHYTLAKSRSLIIHGYQGSKGRNLL</sequence>
<gene>
    <name evidence="2" type="ORF">CFP56_041060</name>
</gene>
<evidence type="ECO:0000313" key="3">
    <source>
        <dbReference type="Proteomes" id="UP000237347"/>
    </source>
</evidence>
<proteinExistence type="predicted"/>
<organism evidence="2 3">
    <name type="scientific">Quercus suber</name>
    <name type="common">Cork oak</name>
    <dbReference type="NCBI Taxonomy" id="58331"/>
    <lineage>
        <taxon>Eukaryota</taxon>
        <taxon>Viridiplantae</taxon>
        <taxon>Streptophyta</taxon>
        <taxon>Embryophyta</taxon>
        <taxon>Tracheophyta</taxon>
        <taxon>Spermatophyta</taxon>
        <taxon>Magnoliopsida</taxon>
        <taxon>eudicotyledons</taxon>
        <taxon>Gunneridae</taxon>
        <taxon>Pentapetalae</taxon>
        <taxon>rosids</taxon>
        <taxon>fabids</taxon>
        <taxon>Fagales</taxon>
        <taxon>Fagaceae</taxon>
        <taxon>Quercus</taxon>
    </lineage>
</organism>